<dbReference type="OrthoDB" id="232381at2"/>
<proteinExistence type="predicted"/>
<dbReference type="PANTHER" id="PTHR12526">
    <property type="entry name" value="GLYCOSYLTRANSFERASE"/>
    <property type="match status" value="1"/>
</dbReference>
<dbReference type="Proteomes" id="UP000317093">
    <property type="component" value="Chromosome"/>
</dbReference>
<keyword evidence="2 4" id="KW-0808">Transferase</keyword>
<evidence type="ECO:0000313" key="5">
    <source>
        <dbReference type="Proteomes" id="UP000317093"/>
    </source>
</evidence>
<dbReference type="GO" id="GO:0016757">
    <property type="term" value="F:glycosyltransferase activity"/>
    <property type="evidence" value="ECO:0007669"/>
    <property type="project" value="UniProtKB-KW"/>
</dbReference>
<evidence type="ECO:0000259" key="3">
    <source>
        <dbReference type="Pfam" id="PF13439"/>
    </source>
</evidence>
<dbReference type="InterPro" id="IPR028098">
    <property type="entry name" value="Glyco_trans_4-like_N"/>
</dbReference>
<organism evidence="4 5">
    <name type="scientific">Kolteria novifilia</name>
    <dbReference type="NCBI Taxonomy" id="2527975"/>
    <lineage>
        <taxon>Bacteria</taxon>
        <taxon>Pseudomonadati</taxon>
        <taxon>Planctomycetota</taxon>
        <taxon>Planctomycetia</taxon>
        <taxon>Kolteriales</taxon>
        <taxon>Kolteriaceae</taxon>
        <taxon>Kolteria</taxon>
    </lineage>
</organism>
<dbReference type="Pfam" id="PF13439">
    <property type="entry name" value="Glyco_transf_4"/>
    <property type="match status" value="1"/>
</dbReference>
<name>A0A518BCK0_9BACT</name>
<dbReference type="CDD" id="cd03811">
    <property type="entry name" value="GT4_GT28_WabH-like"/>
    <property type="match status" value="1"/>
</dbReference>
<dbReference type="SUPFAM" id="SSF53756">
    <property type="entry name" value="UDP-Glycosyltransferase/glycogen phosphorylase"/>
    <property type="match status" value="1"/>
</dbReference>
<protein>
    <submittedName>
        <fullName evidence="4">Teichuronic acid biosynthesis glycosyltransferase TuaC</fullName>
        <ecNumber evidence="4">2.4.-.-</ecNumber>
    </submittedName>
</protein>
<evidence type="ECO:0000313" key="4">
    <source>
        <dbReference type="EMBL" id="QDU64704.1"/>
    </source>
</evidence>
<feature type="domain" description="Glycosyltransferase subfamily 4-like N-terminal" evidence="3">
    <location>
        <begin position="35"/>
        <end position="197"/>
    </location>
</feature>
<dbReference type="Gene3D" id="3.40.50.2000">
    <property type="entry name" value="Glycogen Phosphorylase B"/>
    <property type="match status" value="2"/>
</dbReference>
<dbReference type="EMBL" id="CP036279">
    <property type="protein sequence ID" value="QDU64704.1"/>
    <property type="molecule type" value="Genomic_DNA"/>
</dbReference>
<evidence type="ECO:0000256" key="2">
    <source>
        <dbReference type="ARBA" id="ARBA00022679"/>
    </source>
</evidence>
<keyword evidence="5" id="KW-1185">Reference proteome</keyword>
<evidence type="ECO:0000256" key="1">
    <source>
        <dbReference type="ARBA" id="ARBA00022676"/>
    </source>
</evidence>
<gene>
    <name evidence="4" type="primary">tuaC</name>
    <name evidence="4" type="ORF">Pan216_55950</name>
</gene>
<dbReference type="EC" id="2.4.-.-" evidence="4"/>
<accession>A0A518BCK0</accession>
<sequence>MIQSATTVGHDSFSLGDEARLKILTVTEHFLPELGGAEVLLDRLTREWARAGHDVTLLTFPWRERLPPEASPRGRRVVYLAHRDRRFLGTGWRVASLAGWLRRHAPEFDVVLVSMLKHLAFATLLAAPKGLPVFLRAEGGGAGGDVAWQRSARFGSWITRTCRRANGIIAPSAAIAGEMIAHGYEPDRIDVVPNGVPIPTAAWNAAETSAVRKKLRLPDAPTICYTGRLHEAKGLADLMEAMALLSDRRTRLLLVGEGPEETRLRRQSQDLRLESRVEFVGRVDDVTDYLRASNLFVLPSYHEGLSGSLLEALALGMPAIASDIDGNRELAASLPLPLVATHHPRGLAEAMTVSLAHVDRERLAENRDAVTRAFGIERTAARHVESFIKRRAGERE</sequence>
<dbReference type="PANTHER" id="PTHR12526:SF510">
    <property type="entry name" value="D-INOSITOL 3-PHOSPHATE GLYCOSYLTRANSFERASE"/>
    <property type="match status" value="1"/>
</dbReference>
<dbReference type="AlphaFoldDB" id="A0A518BCK0"/>
<dbReference type="KEGG" id="knv:Pan216_55950"/>
<keyword evidence="1 4" id="KW-0328">Glycosyltransferase</keyword>
<reference evidence="4 5" key="1">
    <citation type="submission" date="2019-02" db="EMBL/GenBank/DDBJ databases">
        <title>Deep-cultivation of Planctomycetes and their phenomic and genomic characterization uncovers novel biology.</title>
        <authorList>
            <person name="Wiegand S."/>
            <person name="Jogler M."/>
            <person name="Boedeker C."/>
            <person name="Pinto D."/>
            <person name="Vollmers J."/>
            <person name="Rivas-Marin E."/>
            <person name="Kohn T."/>
            <person name="Peeters S.H."/>
            <person name="Heuer A."/>
            <person name="Rast P."/>
            <person name="Oberbeckmann S."/>
            <person name="Bunk B."/>
            <person name="Jeske O."/>
            <person name="Meyerdierks A."/>
            <person name="Storesund J.E."/>
            <person name="Kallscheuer N."/>
            <person name="Luecker S."/>
            <person name="Lage O.M."/>
            <person name="Pohl T."/>
            <person name="Merkel B.J."/>
            <person name="Hornburger P."/>
            <person name="Mueller R.-W."/>
            <person name="Bruemmer F."/>
            <person name="Labrenz M."/>
            <person name="Spormann A.M."/>
            <person name="Op den Camp H."/>
            <person name="Overmann J."/>
            <person name="Amann R."/>
            <person name="Jetten M.S.M."/>
            <person name="Mascher T."/>
            <person name="Medema M.H."/>
            <person name="Devos D.P."/>
            <person name="Kaster A.-K."/>
            <person name="Ovreas L."/>
            <person name="Rohde M."/>
            <person name="Galperin M.Y."/>
            <person name="Jogler C."/>
        </authorList>
    </citation>
    <scope>NUCLEOTIDE SEQUENCE [LARGE SCALE GENOMIC DNA]</scope>
    <source>
        <strain evidence="4 5">Pan216</strain>
    </source>
</reference>
<dbReference type="Pfam" id="PF13692">
    <property type="entry name" value="Glyco_trans_1_4"/>
    <property type="match status" value="1"/>
</dbReference>